<dbReference type="OrthoDB" id="2543868at2759"/>
<dbReference type="InterPro" id="IPR004127">
    <property type="entry name" value="Prefoldin_subunit_alpha"/>
</dbReference>
<dbReference type="Pfam" id="PF02996">
    <property type="entry name" value="Prefoldin"/>
    <property type="match status" value="1"/>
</dbReference>
<proteinExistence type="predicted"/>
<dbReference type="Proteomes" id="UP000323386">
    <property type="component" value="Unassembled WGS sequence"/>
</dbReference>
<reference evidence="1 2" key="1">
    <citation type="submission" date="2018-03" db="EMBL/GenBank/DDBJ databases">
        <authorList>
            <person name="Guldener U."/>
        </authorList>
    </citation>
    <scope>NUCLEOTIDE SEQUENCE [LARGE SCALE GENOMIC DNA]</scope>
    <source>
        <strain evidence="1 2">DAOM196992</strain>
    </source>
</reference>
<gene>
    <name evidence="1" type="ORF">PSFLO_01281</name>
</gene>
<dbReference type="InterPro" id="IPR009053">
    <property type="entry name" value="Prefoldin"/>
</dbReference>
<protein>
    <submittedName>
        <fullName evidence="1">Uncharacterized protein</fullName>
    </submittedName>
</protein>
<accession>A0A5C3EVD5</accession>
<dbReference type="Gene3D" id="1.10.287.370">
    <property type="match status" value="1"/>
</dbReference>
<sequence>MSRTATDADEATPSETSAALLRSRTFLTTRLLPDLDGAQTRLDAILAEIAAYQDLRNTLRSLDPDLAQTTPQKGAEEKSKGKVEKKAIAEVGQGILVQTNLQMEKDPLVSLGLGGFYAQLSNRQARAFITKRLEILDRKKDLAFDKVAQIEAHVHLTSTSISQLDNLFRGGSIVDDL</sequence>
<dbReference type="SUPFAM" id="SSF46579">
    <property type="entry name" value="Prefoldin"/>
    <property type="match status" value="1"/>
</dbReference>
<dbReference type="EMBL" id="OOIP01000003">
    <property type="protein sequence ID" value="SPO35810.1"/>
    <property type="molecule type" value="Genomic_DNA"/>
</dbReference>
<keyword evidence="2" id="KW-1185">Reference proteome</keyword>
<dbReference type="AlphaFoldDB" id="A0A5C3EVD5"/>
<evidence type="ECO:0000313" key="2">
    <source>
        <dbReference type="Proteomes" id="UP000323386"/>
    </source>
</evidence>
<organism evidence="1 2">
    <name type="scientific">Pseudozyma flocculosa</name>
    <dbReference type="NCBI Taxonomy" id="84751"/>
    <lineage>
        <taxon>Eukaryota</taxon>
        <taxon>Fungi</taxon>
        <taxon>Dikarya</taxon>
        <taxon>Basidiomycota</taxon>
        <taxon>Ustilaginomycotina</taxon>
        <taxon>Ustilaginomycetes</taxon>
        <taxon>Ustilaginales</taxon>
        <taxon>Ustilaginaceae</taxon>
        <taxon>Pseudozyma</taxon>
    </lineage>
</organism>
<evidence type="ECO:0000313" key="1">
    <source>
        <dbReference type="EMBL" id="SPO35810.1"/>
    </source>
</evidence>
<name>A0A5C3EVD5_9BASI</name>